<organism evidence="2 3">
    <name type="scientific">Bifidobacterium santillanense</name>
    <dbReference type="NCBI Taxonomy" id="2809028"/>
    <lineage>
        <taxon>Bacteria</taxon>
        <taxon>Bacillati</taxon>
        <taxon>Actinomycetota</taxon>
        <taxon>Actinomycetes</taxon>
        <taxon>Bifidobacteriales</taxon>
        <taxon>Bifidobacteriaceae</taxon>
        <taxon>Bifidobacterium</taxon>
    </lineage>
</organism>
<proteinExistence type="predicted"/>
<dbReference type="RefSeq" id="WP_214357398.1">
    <property type="nucleotide sequence ID" value="NZ_JAFEJS010000001.1"/>
</dbReference>
<dbReference type="InterPro" id="IPR039672">
    <property type="entry name" value="MFS_2"/>
</dbReference>
<evidence type="ECO:0000256" key="1">
    <source>
        <dbReference type="SAM" id="Phobius"/>
    </source>
</evidence>
<feature type="transmembrane region" description="Helical" evidence="1">
    <location>
        <begin position="263"/>
        <end position="286"/>
    </location>
</feature>
<comment type="caution">
    <text evidence="2">The sequence shown here is derived from an EMBL/GenBank/DDBJ whole genome shotgun (WGS) entry which is preliminary data.</text>
</comment>
<dbReference type="Gene3D" id="1.20.1250.20">
    <property type="entry name" value="MFS general substrate transporter like domains"/>
    <property type="match status" value="2"/>
</dbReference>
<dbReference type="SUPFAM" id="SSF103473">
    <property type="entry name" value="MFS general substrate transporter"/>
    <property type="match status" value="1"/>
</dbReference>
<feature type="transmembrane region" description="Helical" evidence="1">
    <location>
        <begin position="22"/>
        <end position="40"/>
    </location>
</feature>
<feature type="transmembrane region" description="Helical" evidence="1">
    <location>
        <begin position="123"/>
        <end position="145"/>
    </location>
</feature>
<dbReference type="Pfam" id="PF13347">
    <property type="entry name" value="MFS_2"/>
    <property type="match status" value="1"/>
</dbReference>
<dbReference type="InterPro" id="IPR036259">
    <property type="entry name" value="MFS_trans_sf"/>
</dbReference>
<feature type="transmembrane region" description="Helical" evidence="1">
    <location>
        <begin position="292"/>
        <end position="311"/>
    </location>
</feature>
<dbReference type="PANTHER" id="PTHR11328:SF24">
    <property type="entry name" value="MAJOR FACILITATOR SUPERFAMILY (MFS) PROFILE DOMAIN-CONTAINING PROTEIN"/>
    <property type="match status" value="1"/>
</dbReference>
<feature type="transmembrane region" description="Helical" evidence="1">
    <location>
        <begin position="398"/>
        <end position="423"/>
    </location>
</feature>
<reference evidence="2 3" key="1">
    <citation type="journal article" date="2021" name="Environ. Microbiol.">
        <title>Genetic insights into the dark matter of the mammalian gut microbiota through targeted genome reconstruction.</title>
        <authorList>
            <person name="Lugli G.A."/>
            <person name="Alessandri G."/>
            <person name="Milani C."/>
            <person name="Viappiani A."/>
            <person name="Fontana F."/>
            <person name="Tarracchini C."/>
            <person name="Mancabelli L."/>
            <person name="Argentini C."/>
            <person name="Ruiz L."/>
            <person name="Margolles A."/>
            <person name="van Sinderen D."/>
            <person name="Turroni F."/>
            <person name="Ventura M."/>
        </authorList>
    </citation>
    <scope>NUCLEOTIDE SEQUENCE [LARGE SCALE GENOMIC DNA]</scope>
    <source>
        <strain evidence="2 3">MA2</strain>
    </source>
</reference>
<protein>
    <submittedName>
        <fullName evidence="2">MFS transporter</fullName>
    </submittedName>
</protein>
<dbReference type="Proteomes" id="UP000773064">
    <property type="component" value="Unassembled WGS sequence"/>
</dbReference>
<feature type="transmembrane region" description="Helical" evidence="1">
    <location>
        <begin position="348"/>
        <end position="368"/>
    </location>
</feature>
<gene>
    <name evidence="2" type="ORF">JS528_01920</name>
</gene>
<feature type="transmembrane region" description="Helical" evidence="1">
    <location>
        <begin position="100"/>
        <end position="117"/>
    </location>
</feature>
<evidence type="ECO:0000313" key="3">
    <source>
        <dbReference type="Proteomes" id="UP000773064"/>
    </source>
</evidence>
<keyword evidence="1" id="KW-0812">Transmembrane</keyword>
<name>A0ABS5UMW6_9BIFI</name>
<accession>A0ABS5UMW6</accession>
<feature type="transmembrane region" description="Helical" evidence="1">
    <location>
        <begin position="46"/>
        <end position="79"/>
    </location>
</feature>
<dbReference type="EMBL" id="JAFEJS010000001">
    <property type="protein sequence ID" value="MBT1172135.1"/>
    <property type="molecule type" value="Genomic_DNA"/>
</dbReference>
<feature type="transmembrane region" description="Helical" evidence="1">
    <location>
        <begin position="323"/>
        <end position="342"/>
    </location>
</feature>
<keyword evidence="1" id="KW-0472">Membrane</keyword>
<feature type="transmembrane region" description="Helical" evidence="1">
    <location>
        <begin position="443"/>
        <end position="466"/>
    </location>
</feature>
<evidence type="ECO:0000313" key="2">
    <source>
        <dbReference type="EMBL" id="MBT1172135.1"/>
    </source>
</evidence>
<keyword evidence="3" id="KW-1185">Reference proteome</keyword>
<feature type="transmembrane region" description="Helical" evidence="1">
    <location>
        <begin position="191"/>
        <end position="212"/>
    </location>
</feature>
<sequence>MTEQTVTRTVPQQSSKRKVTKLRAAAFSLCDVYGGGYGGLQSGYLALFWTTFCGLTITQAQGIMGISTVLSAVMAIIIGGVSDNLYRTRFGRRFGRRRPLMLIGAMILVLAISMWLPGFNYGFYFVIFFLWTAANQVIMIPFYCLSSEMTDDFEERTELQTMRTMIPGLVNFGLTWLTVAILKGLGEKNSWTYTVLAIVMIAIYVLCIGASVKATWERTPEEMGITEAEFDRRQSLSDHLKEFGHIVLGYFTTLRIRAFQKHLALYLLVQSFLDVANYCFTFFVVYVLSGSVALSTALGSLSILGAVFAPIEGAIFKRTGVRGSYTVACLGSIASLGAYALLAINHDSIPTVMWIPALFILQGIWMFFRQNLYYLVWVTYPYLPDIDEIVTKERREGVYMGAILFFRRVTQGLAVGLLGVYLGSQGFDASAKSQPDSALQALMNSYVWIVVAGIVLVWIIALTYNLNKRTHGILVKEVERLKAGGSKADVDPETRKVVENLTGVRYEKCWPEDK</sequence>
<keyword evidence="1" id="KW-1133">Transmembrane helix</keyword>
<dbReference type="PANTHER" id="PTHR11328">
    <property type="entry name" value="MAJOR FACILITATOR SUPERFAMILY DOMAIN-CONTAINING PROTEIN"/>
    <property type="match status" value="1"/>
</dbReference>
<feature type="transmembrane region" description="Helical" evidence="1">
    <location>
        <begin position="166"/>
        <end position="185"/>
    </location>
</feature>